<keyword evidence="2" id="KW-1133">Transmembrane helix</keyword>
<dbReference type="InterPro" id="IPR029058">
    <property type="entry name" value="AB_hydrolase_fold"/>
</dbReference>
<dbReference type="Gene3D" id="3.40.50.1820">
    <property type="entry name" value="alpha/beta hydrolase"/>
    <property type="match status" value="1"/>
</dbReference>
<keyword evidence="2" id="KW-0812">Transmembrane</keyword>
<dbReference type="PANTHER" id="PTHR43039">
    <property type="entry name" value="ESTERASE-RELATED"/>
    <property type="match status" value="1"/>
</dbReference>
<sequence>MINLCGSIWCLICSICIGPLGYLVRAPSYFVYLCWPLCSGTLGAIASVYHPDLFSKIIMLFACPRYLNDNDYFGGFEPEDLDQLFEAMRENYHSWCAGFAPLMIGADMYSLVMQEFCRTLQHES</sequence>
<comment type="similarity">
    <text evidence="1">Belongs to the AB hydrolase superfamily.</text>
</comment>
<proteinExistence type="inferred from homology"/>
<evidence type="ECO:0000313" key="4">
    <source>
        <dbReference type="Proteomes" id="UP001630127"/>
    </source>
</evidence>
<feature type="transmembrane region" description="Helical" evidence="2">
    <location>
        <begin position="6"/>
        <end position="24"/>
    </location>
</feature>
<organism evidence="3 4">
    <name type="scientific">Cinchona calisaya</name>
    <dbReference type="NCBI Taxonomy" id="153742"/>
    <lineage>
        <taxon>Eukaryota</taxon>
        <taxon>Viridiplantae</taxon>
        <taxon>Streptophyta</taxon>
        <taxon>Embryophyta</taxon>
        <taxon>Tracheophyta</taxon>
        <taxon>Spermatophyta</taxon>
        <taxon>Magnoliopsida</taxon>
        <taxon>eudicotyledons</taxon>
        <taxon>Gunneridae</taxon>
        <taxon>Pentapetalae</taxon>
        <taxon>asterids</taxon>
        <taxon>lamiids</taxon>
        <taxon>Gentianales</taxon>
        <taxon>Rubiaceae</taxon>
        <taxon>Cinchonoideae</taxon>
        <taxon>Cinchoneae</taxon>
        <taxon>Cinchona</taxon>
    </lineage>
</organism>
<name>A0ABD2YDG5_9GENT</name>
<gene>
    <name evidence="3" type="ORF">ACH5RR_034914</name>
</gene>
<keyword evidence="4" id="KW-1185">Reference proteome</keyword>
<reference evidence="3 4" key="1">
    <citation type="submission" date="2024-11" db="EMBL/GenBank/DDBJ databases">
        <title>A near-complete genome assembly of Cinchona calisaya.</title>
        <authorList>
            <person name="Lian D.C."/>
            <person name="Zhao X.W."/>
            <person name="Wei L."/>
        </authorList>
    </citation>
    <scope>NUCLEOTIDE SEQUENCE [LARGE SCALE GENOMIC DNA]</scope>
    <source>
        <tissue evidence="3">Nenye</tissue>
    </source>
</reference>
<dbReference type="Proteomes" id="UP001630127">
    <property type="component" value="Unassembled WGS sequence"/>
</dbReference>
<evidence type="ECO:0000256" key="2">
    <source>
        <dbReference type="SAM" id="Phobius"/>
    </source>
</evidence>
<dbReference type="EMBL" id="JBJUIK010000014">
    <property type="protein sequence ID" value="KAL3505073.1"/>
    <property type="molecule type" value="Genomic_DNA"/>
</dbReference>
<protein>
    <submittedName>
        <fullName evidence="3">Uncharacterized protein</fullName>
    </submittedName>
</protein>
<accession>A0ABD2YDG5</accession>
<dbReference type="AlphaFoldDB" id="A0ABD2YDG5"/>
<evidence type="ECO:0000256" key="1">
    <source>
        <dbReference type="ARBA" id="ARBA00008645"/>
    </source>
</evidence>
<comment type="caution">
    <text evidence="3">The sequence shown here is derived from an EMBL/GenBank/DDBJ whole genome shotgun (WGS) entry which is preliminary data.</text>
</comment>
<feature type="transmembrane region" description="Helical" evidence="2">
    <location>
        <begin position="29"/>
        <end position="49"/>
    </location>
</feature>
<evidence type="ECO:0000313" key="3">
    <source>
        <dbReference type="EMBL" id="KAL3505073.1"/>
    </source>
</evidence>
<keyword evidence="2" id="KW-0472">Membrane</keyword>